<proteinExistence type="predicted"/>
<comment type="caution">
    <text evidence="1">The sequence shown here is derived from an EMBL/GenBank/DDBJ whole genome shotgun (WGS) entry which is preliminary data.</text>
</comment>
<feature type="non-terminal residue" evidence="1">
    <location>
        <position position="1"/>
    </location>
</feature>
<reference evidence="1 2" key="1">
    <citation type="submission" date="2015-03" db="EMBL/GenBank/DDBJ databases">
        <authorList>
            <person name="Hassan Y.I."/>
            <person name="Lepp D."/>
            <person name="Li X.-Z."/>
            <person name="Zhou T."/>
        </authorList>
    </citation>
    <scope>NUCLEOTIDE SEQUENCE [LARGE SCALE GENOMIC DNA]</scope>
    <source>
        <strain evidence="1 2">BD-c194</strain>
    </source>
</reference>
<accession>A0A0F5FF79</accession>
<evidence type="ECO:0000313" key="2">
    <source>
        <dbReference type="Proteomes" id="UP000033632"/>
    </source>
</evidence>
<evidence type="ECO:0000313" key="1">
    <source>
        <dbReference type="EMBL" id="KKB06847.1"/>
    </source>
</evidence>
<name>A0A0F5FF79_9HYPH</name>
<gene>
    <name evidence="1" type="ORF">VE25_20845</name>
</gene>
<protein>
    <submittedName>
        <fullName evidence="1">Uncharacterized protein</fullName>
    </submittedName>
</protein>
<organism evidence="1 2">
    <name type="scientific">Devosia geojensis</name>
    <dbReference type="NCBI Taxonomy" id="443610"/>
    <lineage>
        <taxon>Bacteria</taxon>
        <taxon>Pseudomonadati</taxon>
        <taxon>Pseudomonadota</taxon>
        <taxon>Alphaproteobacteria</taxon>
        <taxon>Hyphomicrobiales</taxon>
        <taxon>Devosiaceae</taxon>
        <taxon>Devosia</taxon>
    </lineage>
</organism>
<dbReference type="PATRIC" id="fig|443610.3.peg.2492"/>
<dbReference type="EMBL" id="JZEX01000193">
    <property type="protein sequence ID" value="KKB06847.1"/>
    <property type="molecule type" value="Genomic_DNA"/>
</dbReference>
<sequence>ATTRAKAELCDALEPVLASLHAELRAAAPKHPEKPAAEQALALARVLAADVGTLLSREPAFRYLGPLAVRDPCDQMSLLITVAALQSAVAAFRARYHGWHADKRAFGWRLAARPGDPVKVSALAPAPTAPRRTLTEEKREVERTADQQRIRDRFPKLIDELVNRKAWELLRAESGPQVRRRERLKRLAQRGQRLPELPREWWNHV</sequence>
<dbReference type="AlphaFoldDB" id="A0A0F5FF79"/>
<dbReference type="RefSeq" id="WP_046110612.1">
    <property type="nucleotide sequence ID" value="NZ_JZEX01000193.1"/>
</dbReference>
<keyword evidence="2" id="KW-1185">Reference proteome</keyword>
<dbReference type="Proteomes" id="UP000033632">
    <property type="component" value="Unassembled WGS sequence"/>
</dbReference>